<dbReference type="AlphaFoldDB" id="A0A844Z403"/>
<protein>
    <submittedName>
        <fullName evidence="1">Uncharacterized protein</fullName>
    </submittedName>
</protein>
<accession>A0A844Z403</accession>
<reference evidence="1 2" key="1">
    <citation type="submission" date="2019-12" db="EMBL/GenBank/DDBJ databases">
        <title>Genomic-based taxomic classification of the family Erythrobacteraceae.</title>
        <authorList>
            <person name="Xu L."/>
        </authorList>
    </citation>
    <scope>NUCLEOTIDE SEQUENCE [LARGE SCALE GENOMIC DNA]</scope>
    <source>
        <strain evidence="1 2">KCTC 42006</strain>
    </source>
</reference>
<evidence type="ECO:0000313" key="2">
    <source>
        <dbReference type="Proteomes" id="UP000460290"/>
    </source>
</evidence>
<keyword evidence="2" id="KW-1185">Reference proteome</keyword>
<sequence>MTDIQPYHWLRSGAALSVLLITSLAPITGTANARNLNAQDIYDARIIAAHNCNNTAKAAEYSEAAIDRCAAIYQATLKIERDAADATPQQRNTLAIARGLSMLTVGAGYAKLDGKMTARACRAVAALQQALALYTAGASPGLEGLYSLLTNTRDVSVPKCRQGGHM</sequence>
<dbReference type="EMBL" id="WTYZ01000001">
    <property type="protein sequence ID" value="MXO82655.1"/>
    <property type="molecule type" value="Genomic_DNA"/>
</dbReference>
<evidence type="ECO:0000313" key="1">
    <source>
        <dbReference type="EMBL" id="MXO82655.1"/>
    </source>
</evidence>
<dbReference type="OrthoDB" id="9867344at2"/>
<dbReference type="Proteomes" id="UP000460290">
    <property type="component" value="Unassembled WGS sequence"/>
</dbReference>
<gene>
    <name evidence="1" type="ORF">GRI35_04630</name>
</gene>
<name>A0A844Z403_9SPHN</name>
<dbReference type="RefSeq" id="WP_160613083.1">
    <property type="nucleotide sequence ID" value="NZ_JAUFQM010000001.1"/>
</dbReference>
<organism evidence="1 2">
    <name type="scientific">Pontixanthobacter aestiaquae</name>
    <dbReference type="NCBI Taxonomy" id="1509367"/>
    <lineage>
        <taxon>Bacteria</taxon>
        <taxon>Pseudomonadati</taxon>
        <taxon>Pseudomonadota</taxon>
        <taxon>Alphaproteobacteria</taxon>
        <taxon>Sphingomonadales</taxon>
        <taxon>Erythrobacteraceae</taxon>
        <taxon>Pontixanthobacter</taxon>
    </lineage>
</organism>
<comment type="caution">
    <text evidence="1">The sequence shown here is derived from an EMBL/GenBank/DDBJ whole genome shotgun (WGS) entry which is preliminary data.</text>
</comment>
<proteinExistence type="predicted"/>